<reference evidence="10" key="1">
    <citation type="submission" date="2024-01" db="EMBL/GenBank/DDBJ databases">
        <authorList>
            <person name="Webb A."/>
        </authorList>
    </citation>
    <scope>NUCLEOTIDE SEQUENCE</scope>
    <source>
        <strain evidence="10">Pm1</strain>
    </source>
</reference>
<dbReference type="InterPro" id="IPR001763">
    <property type="entry name" value="Rhodanese-like_dom"/>
</dbReference>
<dbReference type="GO" id="GO:0005737">
    <property type="term" value="C:cytoplasm"/>
    <property type="evidence" value="ECO:0007669"/>
    <property type="project" value="TreeGrafter"/>
</dbReference>
<dbReference type="GO" id="GO:0004725">
    <property type="term" value="F:protein tyrosine phosphatase activity"/>
    <property type="evidence" value="ECO:0007669"/>
    <property type="project" value="UniProtKB-EC"/>
</dbReference>
<evidence type="ECO:0000313" key="11">
    <source>
        <dbReference type="Proteomes" id="UP001162060"/>
    </source>
</evidence>
<protein>
    <recommendedName>
        <fullName evidence="2">protein-tyrosine-phosphatase</fullName>
        <ecNumber evidence="2">3.1.3.48</ecNumber>
    </recommendedName>
</protein>
<dbReference type="Gene3D" id="3.40.250.10">
    <property type="entry name" value="Rhodanese-like domain"/>
    <property type="match status" value="1"/>
</dbReference>
<feature type="domain" description="Rhodanese" evidence="9">
    <location>
        <begin position="196"/>
        <end position="307"/>
    </location>
</feature>
<comment type="similarity">
    <text evidence="1">Belongs to the MPI phosphatase family.</text>
</comment>
<evidence type="ECO:0000256" key="1">
    <source>
        <dbReference type="ARBA" id="ARBA00011065"/>
    </source>
</evidence>
<dbReference type="GO" id="GO:0051301">
    <property type="term" value="P:cell division"/>
    <property type="evidence" value="ECO:0007669"/>
    <property type="project" value="UniProtKB-KW"/>
</dbReference>
<dbReference type="PROSITE" id="PS50206">
    <property type="entry name" value="RHODANESE_3"/>
    <property type="match status" value="1"/>
</dbReference>
<dbReference type="GO" id="GO:0005634">
    <property type="term" value="C:nucleus"/>
    <property type="evidence" value="ECO:0007669"/>
    <property type="project" value="TreeGrafter"/>
</dbReference>
<sequence length="375" mass="42913">MPKREKSTKRVKYRRRIIKDSRRRTSRAIFDVDNENESPVRTVGCLMSRRAQLLDTTVSDTGISSQNRKRGAATFDKAETFCRSLSSQNQQMVKKRKPSTRAFTDIPTMKDSKKLDLPSVKNGVVQDTVLPDEAVSSQNVLNCGRILKPVSHIQNAGTASRRLRLPTVQSSKHPDLNVITPKTVAKVIQGKYENHLAQTFQLLDCRFPYEFQGGSLTGARSLCDPKKMEMQLFSTATTTTFDDSRRPVLIFFCEFSATRGPKMLRHVRNVDRSLHVDSYPELYYPELYLIEGGYKHCFETLRHELCAPLALYVAMGDKRFTEMCRHEFAVWKRSWKLHRTVAKCVEKVKMSEKVSSCCDQARLTLSGVRSLFQEL</sequence>
<dbReference type="Pfam" id="PF00581">
    <property type="entry name" value="Rhodanese"/>
    <property type="match status" value="1"/>
</dbReference>
<accession>A0AAV1TJ32</accession>
<evidence type="ECO:0000259" key="9">
    <source>
        <dbReference type="PROSITE" id="PS50206"/>
    </source>
</evidence>
<organism evidence="10 11">
    <name type="scientific">Peronospora matthiolae</name>
    <dbReference type="NCBI Taxonomy" id="2874970"/>
    <lineage>
        <taxon>Eukaryota</taxon>
        <taxon>Sar</taxon>
        <taxon>Stramenopiles</taxon>
        <taxon>Oomycota</taxon>
        <taxon>Peronosporomycetes</taxon>
        <taxon>Peronosporales</taxon>
        <taxon>Peronosporaceae</taxon>
        <taxon>Peronospora</taxon>
    </lineage>
</organism>
<dbReference type="EMBL" id="CAKLBY020000065">
    <property type="protein sequence ID" value="CAK7922234.1"/>
    <property type="molecule type" value="Genomic_DNA"/>
</dbReference>
<evidence type="ECO:0000256" key="8">
    <source>
        <dbReference type="ARBA" id="ARBA00051722"/>
    </source>
</evidence>
<gene>
    <name evidence="10" type="ORF">PM001_LOCUS7525</name>
</gene>
<name>A0AAV1TJ32_9STRA</name>
<keyword evidence="6" id="KW-0904">Protein phosphatase</keyword>
<dbReference type="SUPFAM" id="SSF52821">
    <property type="entry name" value="Rhodanese/Cell cycle control phosphatase"/>
    <property type="match status" value="1"/>
</dbReference>
<evidence type="ECO:0000256" key="3">
    <source>
        <dbReference type="ARBA" id="ARBA00022618"/>
    </source>
</evidence>
<dbReference type="InterPro" id="IPR036873">
    <property type="entry name" value="Rhodanese-like_dom_sf"/>
</dbReference>
<dbReference type="AlphaFoldDB" id="A0AAV1TJ32"/>
<evidence type="ECO:0000256" key="5">
    <source>
        <dbReference type="ARBA" id="ARBA00022801"/>
    </source>
</evidence>
<evidence type="ECO:0000313" key="10">
    <source>
        <dbReference type="EMBL" id="CAK7922234.1"/>
    </source>
</evidence>
<comment type="catalytic activity">
    <reaction evidence="8">
        <text>O-phospho-L-tyrosyl-[protein] + H2O = L-tyrosyl-[protein] + phosphate</text>
        <dbReference type="Rhea" id="RHEA:10684"/>
        <dbReference type="Rhea" id="RHEA-COMP:10136"/>
        <dbReference type="Rhea" id="RHEA-COMP:20101"/>
        <dbReference type="ChEBI" id="CHEBI:15377"/>
        <dbReference type="ChEBI" id="CHEBI:43474"/>
        <dbReference type="ChEBI" id="CHEBI:46858"/>
        <dbReference type="ChEBI" id="CHEBI:61978"/>
        <dbReference type="EC" id="3.1.3.48"/>
    </reaction>
</comment>
<proteinExistence type="inferred from homology"/>
<comment type="caution">
    <text evidence="10">The sequence shown here is derived from an EMBL/GenBank/DDBJ whole genome shotgun (WGS) entry which is preliminary data.</text>
</comment>
<dbReference type="SMART" id="SM00450">
    <property type="entry name" value="RHOD"/>
    <property type="match status" value="1"/>
</dbReference>
<dbReference type="Proteomes" id="UP001162060">
    <property type="component" value="Unassembled WGS sequence"/>
</dbReference>
<keyword evidence="3" id="KW-0132">Cell division</keyword>
<evidence type="ECO:0000256" key="2">
    <source>
        <dbReference type="ARBA" id="ARBA00013064"/>
    </source>
</evidence>
<keyword evidence="7" id="KW-0131">Cell cycle</keyword>
<evidence type="ECO:0000256" key="4">
    <source>
        <dbReference type="ARBA" id="ARBA00022776"/>
    </source>
</evidence>
<dbReference type="EC" id="3.1.3.48" evidence="2"/>
<dbReference type="GO" id="GO:0010971">
    <property type="term" value="P:positive regulation of G2/M transition of mitotic cell cycle"/>
    <property type="evidence" value="ECO:0007669"/>
    <property type="project" value="TreeGrafter"/>
</dbReference>
<keyword evidence="4" id="KW-0498">Mitosis</keyword>
<keyword evidence="5" id="KW-0378">Hydrolase</keyword>
<evidence type="ECO:0000256" key="6">
    <source>
        <dbReference type="ARBA" id="ARBA00022912"/>
    </source>
</evidence>
<dbReference type="PANTHER" id="PTHR10828">
    <property type="entry name" value="M-PHASE INDUCER PHOSPHATASE DUAL SPECIFICITY PHOSPHATASE CDC25"/>
    <property type="match status" value="1"/>
</dbReference>
<dbReference type="GO" id="GO:0110032">
    <property type="term" value="P:positive regulation of G2/MI transition of meiotic cell cycle"/>
    <property type="evidence" value="ECO:0007669"/>
    <property type="project" value="TreeGrafter"/>
</dbReference>
<dbReference type="InterPro" id="IPR000751">
    <property type="entry name" value="MPI_Phosphatase"/>
</dbReference>
<dbReference type="FunFam" id="3.40.250.10:FF:000021">
    <property type="entry name" value="M-phase inducer phosphatase cdc-25.2"/>
    <property type="match status" value="1"/>
</dbReference>
<dbReference type="PRINTS" id="PR00716">
    <property type="entry name" value="MPIPHPHTASE"/>
</dbReference>
<dbReference type="PANTHER" id="PTHR10828:SF17">
    <property type="entry name" value="PROTEIN-TYROSINE-PHOSPHATASE"/>
    <property type="match status" value="1"/>
</dbReference>
<evidence type="ECO:0000256" key="7">
    <source>
        <dbReference type="ARBA" id="ARBA00023306"/>
    </source>
</evidence>
<dbReference type="GO" id="GO:0000086">
    <property type="term" value="P:G2/M transition of mitotic cell cycle"/>
    <property type="evidence" value="ECO:0007669"/>
    <property type="project" value="TreeGrafter"/>
</dbReference>